<organism evidence="2 3">
    <name type="scientific">Dendrobium chrysotoxum</name>
    <name type="common">Orchid</name>
    <dbReference type="NCBI Taxonomy" id="161865"/>
    <lineage>
        <taxon>Eukaryota</taxon>
        <taxon>Viridiplantae</taxon>
        <taxon>Streptophyta</taxon>
        <taxon>Embryophyta</taxon>
        <taxon>Tracheophyta</taxon>
        <taxon>Spermatophyta</taxon>
        <taxon>Magnoliopsida</taxon>
        <taxon>Liliopsida</taxon>
        <taxon>Asparagales</taxon>
        <taxon>Orchidaceae</taxon>
        <taxon>Epidendroideae</taxon>
        <taxon>Malaxideae</taxon>
        <taxon>Dendrobiinae</taxon>
        <taxon>Dendrobium</taxon>
    </lineage>
</organism>
<keyword evidence="3" id="KW-1185">Reference proteome</keyword>
<gene>
    <name evidence="2" type="ORF">IEQ34_016346</name>
</gene>
<dbReference type="AlphaFoldDB" id="A0AAV7GE23"/>
<accession>A0AAV7GE23</accession>
<name>A0AAV7GE23_DENCH</name>
<protein>
    <submittedName>
        <fullName evidence="2">Uncharacterized protein</fullName>
    </submittedName>
</protein>
<reference evidence="2 3" key="1">
    <citation type="journal article" date="2021" name="Hortic Res">
        <title>Chromosome-scale assembly of the Dendrobium chrysotoxum genome enhances the understanding of orchid evolution.</title>
        <authorList>
            <person name="Zhang Y."/>
            <person name="Zhang G.Q."/>
            <person name="Zhang D."/>
            <person name="Liu X.D."/>
            <person name="Xu X.Y."/>
            <person name="Sun W.H."/>
            <person name="Yu X."/>
            <person name="Zhu X."/>
            <person name="Wang Z.W."/>
            <person name="Zhao X."/>
            <person name="Zhong W.Y."/>
            <person name="Chen H."/>
            <person name="Yin W.L."/>
            <person name="Huang T."/>
            <person name="Niu S.C."/>
            <person name="Liu Z.J."/>
        </authorList>
    </citation>
    <scope>NUCLEOTIDE SEQUENCE [LARGE SCALE GENOMIC DNA]</scope>
    <source>
        <strain evidence="2">Lindl</strain>
    </source>
</reference>
<feature type="compositionally biased region" description="Basic and acidic residues" evidence="1">
    <location>
        <begin position="1"/>
        <end position="13"/>
    </location>
</feature>
<sequence length="85" mass="9218">MVHDREVAGDREVWNPSPGTVCNRDDAMSEAAASLDAPSKAMFELNAKVDQGSDVAPPELDGFLEHVRPRAATCMLAIPFLIRLP</sequence>
<dbReference type="EMBL" id="JAGFBR010000015">
    <property type="protein sequence ID" value="KAH0454422.1"/>
    <property type="molecule type" value="Genomic_DNA"/>
</dbReference>
<evidence type="ECO:0000313" key="2">
    <source>
        <dbReference type="EMBL" id="KAH0454422.1"/>
    </source>
</evidence>
<dbReference type="Proteomes" id="UP000775213">
    <property type="component" value="Unassembled WGS sequence"/>
</dbReference>
<feature type="region of interest" description="Disordered" evidence="1">
    <location>
        <begin position="1"/>
        <end position="22"/>
    </location>
</feature>
<proteinExistence type="predicted"/>
<evidence type="ECO:0000256" key="1">
    <source>
        <dbReference type="SAM" id="MobiDB-lite"/>
    </source>
</evidence>
<evidence type="ECO:0000313" key="3">
    <source>
        <dbReference type="Proteomes" id="UP000775213"/>
    </source>
</evidence>
<comment type="caution">
    <text evidence="2">The sequence shown here is derived from an EMBL/GenBank/DDBJ whole genome shotgun (WGS) entry which is preliminary data.</text>
</comment>